<feature type="binding site" evidence="7">
    <location>
        <position position="61"/>
    </location>
    <ligand>
        <name>urate</name>
        <dbReference type="ChEBI" id="CHEBI:17775"/>
    </ligand>
</feature>
<evidence type="ECO:0000256" key="4">
    <source>
        <dbReference type="ARBA" id="ARBA00023002"/>
    </source>
</evidence>
<dbReference type="EMBL" id="JACHDY010000006">
    <property type="protein sequence ID" value="MBB5319137.1"/>
    <property type="molecule type" value="Genomic_DNA"/>
</dbReference>
<feature type="binding site" evidence="7">
    <location>
        <position position="60"/>
    </location>
    <ligand>
        <name>urate</name>
        <dbReference type="ChEBI" id="CHEBI:17775"/>
    </ligand>
</feature>
<keyword evidence="3 5" id="KW-0659">Purine metabolism</keyword>
<dbReference type="Pfam" id="PF01014">
    <property type="entry name" value="Uricase"/>
    <property type="match status" value="2"/>
</dbReference>
<evidence type="ECO:0000256" key="3">
    <source>
        <dbReference type="ARBA" id="ARBA00022631"/>
    </source>
</evidence>
<dbReference type="PRINTS" id="PR00093">
    <property type="entry name" value="URICASE"/>
</dbReference>
<dbReference type="PANTHER" id="PTHR42874:SF1">
    <property type="entry name" value="URICASE"/>
    <property type="match status" value="1"/>
</dbReference>
<feature type="binding site" evidence="7">
    <location>
        <position position="221"/>
    </location>
    <ligand>
        <name>urate</name>
        <dbReference type="ChEBI" id="CHEBI:17775"/>
    </ligand>
</feature>
<dbReference type="UniPathway" id="UPA00394">
    <property type="reaction ID" value="UER00650"/>
</dbReference>
<dbReference type="Gene3D" id="3.10.270.10">
    <property type="entry name" value="Urate Oxidase"/>
    <property type="match status" value="1"/>
</dbReference>
<gene>
    <name evidence="9" type="ORF">HDF09_003836</name>
</gene>
<dbReference type="GO" id="GO:0004846">
    <property type="term" value="F:urate oxidase activity"/>
    <property type="evidence" value="ECO:0007669"/>
    <property type="project" value="UniProtKB-EC"/>
</dbReference>
<feature type="binding site" evidence="7">
    <location>
        <position position="179"/>
    </location>
    <ligand>
        <name>urate</name>
        <dbReference type="ChEBI" id="CHEBI:17775"/>
    </ligand>
</feature>
<organism evidence="9 10">
    <name type="scientific">Tunturiibacter empetritectus</name>
    <dbReference type="NCBI Taxonomy" id="3069691"/>
    <lineage>
        <taxon>Bacteria</taxon>
        <taxon>Pseudomonadati</taxon>
        <taxon>Acidobacteriota</taxon>
        <taxon>Terriglobia</taxon>
        <taxon>Terriglobales</taxon>
        <taxon>Acidobacteriaceae</taxon>
        <taxon>Tunturiibacter</taxon>
    </lineage>
</organism>
<dbReference type="EC" id="1.7.3.3" evidence="5 8"/>
<feature type="binding site" evidence="7">
    <location>
        <position position="61"/>
    </location>
    <ligand>
        <name>5-hydroxyisourate</name>
        <dbReference type="ChEBI" id="CHEBI:18072"/>
    </ligand>
</feature>
<comment type="catalytic activity">
    <reaction evidence="5 8">
        <text>urate + O2 + H2O = 5-hydroxyisourate + H2O2</text>
        <dbReference type="Rhea" id="RHEA:21368"/>
        <dbReference type="ChEBI" id="CHEBI:15377"/>
        <dbReference type="ChEBI" id="CHEBI:15379"/>
        <dbReference type="ChEBI" id="CHEBI:16240"/>
        <dbReference type="ChEBI" id="CHEBI:17775"/>
        <dbReference type="ChEBI" id="CHEBI:18072"/>
        <dbReference type="EC" id="1.7.3.3"/>
    </reaction>
</comment>
<dbReference type="NCBIfam" id="TIGR03383">
    <property type="entry name" value="urate_oxi"/>
    <property type="match status" value="1"/>
</dbReference>
<feature type="binding site" evidence="7">
    <location>
        <position position="60"/>
    </location>
    <ligand>
        <name>O2</name>
        <dbReference type="ChEBI" id="CHEBI:15379"/>
    </ligand>
</feature>
<sequence length="286" mass="32378">MIELAENRYGKSRVRLMKVTRHAHGQTHSHDLREWTVQVLLKGDFATAHLDGDNSKILPTDTMKNTVYSLARASKATAMEDYAKELVDFLLTRNPQVSSAAVRIESIMWKRLTIDDEPHPSAFMRGSNELQTTNIERAQGGSFHVLSGLDNLVMLKTANSGFEGYIKDSLTTLPETKDRLFGTAVRAEWRYTSPNLEFDALRTKLREAMLCTFANHDSKSVQQTLYAMAESALEAVPAIDEIEITMPNKHCLLVDLSRFHQDNPNEIFVPTDEPHGYIEARVRRKS</sequence>
<comment type="function">
    <text evidence="5 8">Catalyzes the oxidation of uric acid to 5-hydroxyisourate, which is further processed to form (S)-allantoin.</text>
</comment>
<accession>A0A7W8MT73</accession>
<evidence type="ECO:0000256" key="2">
    <source>
        <dbReference type="ARBA" id="ARBA00009760"/>
    </source>
</evidence>
<feature type="binding site" evidence="7">
    <location>
        <position position="221"/>
    </location>
    <ligand>
        <name>5-hydroxyisourate</name>
        <dbReference type="ChEBI" id="CHEBI:18072"/>
    </ligand>
</feature>
<feature type="binding site" evidence="7">
    <location>
        <position position="222"/>
    </location>
    <ligand>
        <name>5-hydroxyisourate</name>
        <dbReference type="ChEBI" id="CHEBI:18072"/>
    </ligand>
</feature>
<evidence type="ECO:0000256" key="1">
    <source>
        <dbReference type="ARBA" id="ARBA00004831"/>
    </source>
</evidence>
<proteinExistence type="inferred from homology"/>
<evidence type="ECO:0000256" key="8">
    <source>
        <dbReference type="RuleBase" id="RU004455"/>
    </source>
</evidence>
<keyword evidence="10" id="KW-1185">Reference proteome</keyword>
<dbReference type="GO" id="GO:0006144">
    <property type="term" value="P:purine nucleobase metabolic process"/>
    <property type="evidence" value="ECO:0007669"/>
    <property type="project" value="UniProtKB-KW"/>
</dbReference>
<feature type="binding site" evidence="7">
    <location>
        <position position="248"/>
    </location>
    <ligand>
        <name>5-hydroxyisourate</name>
        <dbReference type="ChEBI" id="CHEBI:18072"/>
    </ligand>
</feature>
<dbReference type="Proteomes" id="UP000568106">
    <property type="component" value="Unassembled WGS sequence"/>
</dbReference>
<keyword evidence="4 5" id="KW-0560">Oxidoreductase</keyword>
<feature type="binding site" evidence="7">
    <location>
        <position position="248"/>
    </location>
    <ligand>
        <name>urate</name>
        <dbReference type="ChEBI" id="CHEBI:17775"/>
    </ligand>
</feature>
<protein>
    <recommendedName>
        <fullName evidence="5 8">Uricase</fullName>
        <ecNumber evidence="5 8">1.7.3.3</ecNumber>
    </recommendedName>
    <alternativeName>
        <fullName evidence="5">Urate oxidase</fullName>
    </alternativeName>
</protein>
<feature type="binding site" evidence="7">
    <location>
        <position position="222"/>
    </location>
    <ligand>
        <name>urate</name>
        <dbReference type="ChEBI" id="CHEBI:17775"/>
    </ligand>
</feature>
<feature type="binding site" evidence="7">
    <location>
        <position position="248"/>
    </location>
    <ligand>
        <name>O2</name>
        <dbReference type="ChEBI" id="CHEBI:15379"/>
    </ligand>
</feature>
<name>A0A7W8MT73_9BACT</name>
<comment type="similarity">
    <text evidence="2 5 8">Belongs to the uricase family.</text>
</comment>
<feature type="binding site" evidence="7">
    <location>
        <position position="179"/>
    </location>
    <ligand>
        <name>5-hydroxyisourate</name>
        <dbReference type="ChEBI" id="CHEBI:18072"/>
    </ligand>
</feature>
<feature type="active site" description="Charge relay system" evidence="6">
    <location>
        <position position="60"/>
    </location>
</feature>
<dbReference type="GO" id="GO:0019628">
    <property type="term" value="P:urate catabolic process"/>
    <property type="evidence" value="ECO:0007669"/>
    <property type="project" value="UniProtKB-UniPathway"/>
</dbReference>
<feature type="binding site" evidence="7">
    <location>
        <position position="162"/>
    </location>
    <ligand>
        <name>5-hydroxyisourate</name>
        <dbReference type="ChEBI" id="CHEBI:18072"/>
    </ligand>
</feature>
<evidence type="ECO:0000313" key="9">
    <source>
        <dbReference type="EMBL" id="MBB5319137.1"/>
    </source>
</evidence>
<dbReference type="InterPro" id="IPR002042">
    <property type="entry name" value="Uricase"/>
</dbReference>
<dbReference type="AlphaFoldDB" id="A0A7W8MT73"/>
<evidence type="ECO:0000256" key="6">
    <source>
        <dbReference type="PIRSR" id="PIRSR000241-1"/>
    </source>
</evidence>
<dbReference type="PIRSF" id="PIRSF000241">
    <property type="entry name" value="Urate_oxidase"/>
    <property type="match status" value="1"/>
</dbReference>
<comment type="pathway">
    <text evidence="1 5">Purine metabolism; urate degradation; (S)-allantoin from urate: step 1/3.</text>
</comment>
<dbReference type="SUPFAM" id="SSF55620">
    <property type="entry name" value="Tetrahydrobiopterin biosynthesis enzymes-like"/>
    <property type="match status" value="2"/>
</dbReference>
<feature type="active site" description="Charge relay system" evidence="6">
    <location>
        <position position="11"/>
    </location>
</feature>
<feature type="binding site" evidence="7">
    <location>
        <position position="162"/>
    </location>
    <ligand>
        <name>urate</name>
        <dbReference type="ChEBI" id="CHEBI:17775"/>
    </ligand>
</feature>
<dbReference type="PANTHER" id="PTHR42874">
    <property type="entry name" value="URICASE"/>
    <property type="match status" value="1"/>
</dbReference>
<evidence type="ECO:0000256" key="5">
    <source>
        <dbReference type="PIRNR" id="PIRNR000241"/>
    </source>
</evidence>
<comment type="caution">
    <text evidence="9">The sequence shown here is derived from an EMBL/GenBank/DDBJ whole genome shotgun (WGS) entry which is preliminary data.</text>
</comment>
<evidence type="ECO:0000313" key="10">
    <source>
        <dbReference type="Proteomes" id="UP000568106"/>
    </source>
</evidence>
<feature type="binding site" evidence="7">
    <location>
        <position position="60"/>
    </location>
    <ligand>
        <name>5-hydroxyisourate</name>
        <dbReference type="ChEBI" id="CHEBI:18072"/>
    </ligand>
</feature>
<evidence type="ECO:0000256" key="7">
    <source>
        <dbReference type="PIRSR" id="PIRSR000241-2"/>
    </source>
</evidence>
<feature type="active site" description="Charge relay system" evidence="6">
    <location>
        <position position="250"/>
    </location>
</feature>
<reference evidence="9" key="1">
    <citation type="submission" date="2020-08" db="EMBL/GenBank/DDBJ databases">
        <title>Genomic Encyclopedia of Type Strains, Phase IV (KMG-V): Genome sequencing to study the core and pangenomes of soil and plant-associated prokaryotes.</title>
        <authorList>
            <person name="Whitman W."/>
        </authorList>
    </citation>
    <scope>NUCLEOTIDE SEQUENCE [LARGE SCALE GENOMIC DNA]</scope>
    <source>
        <strain evidence="9">M8UP27</strain>
    </source>
</reference>